<dbReference type="STRING" id="56689.GCA_001291445_05826"/>
<dbReference type="PANTHER" id="PTHR14269:SF62">
    <property type="entry name" value="CDP-DIACYLGLYCEROL--GLYCEROL-3-PHOSPHATE 3-PHOSPHATIDYLTRANSFERASE 1, CHLOROPLASTIC"/>
    <property type="match status" value="1"/>
</dbReference>
<gene>
    <name evidence="12" type="ORF">A5630_20445</name>
</gene>
<evidence type="ECO:0000256" key="7">
    <source>
        <dbReference type="ARBA" id="ARBA00023098"/>
    </source>
</evidence>
<proteinExistence type="inferred from homology"/>
<dbReference type="InterPro" id="IPR000462">
    <property type="entry name" value="CDP-OH_P_trans"/>
</dbReference>
<dbReference type="EMBL" id="LZLC01000097">
    <property type="protein sequence ID" value="OBJ42606.1"/>
    <property type="molecule type" value="Genomic_DNA"/>
</dbReference>
<name>A0A1A3H4Q6_MYCMU</name>
<feature type="transmembrane region" description="Helical" evidence="11">
    <location>
        <begin position="40"/>
        <end position="64"/>
    </location>
</feature>
<evidence type="ECO:0000256" key="5">
    <source>
        <dbReference type="ARBA" id="ARBA00022692"/>
    </source>
</evidence>
<organism evidence="12 13">
    <name type="scientific">Mycolicibacterium mucogenicum</name>
    <name type="common">Mycobacterium mucogenicum</name>
    <dbReference type="NCBI Taxonomy" id="56689"/>
    <lineage>
        <taxon>Bacteria</taxon>
        <taxon>Bacillati</taxon>
        <taxon>Actinomycetota</taxon>
        <taxon>Actinomycetes</taxon>
        <taxon>Mycobacteriales</taxon>
        <taxon>Mycobacteriaceae</taxon>
        <taxon>Mycolicibacterium</taxon>
    </lineage>
</organism>
<dbReference type="GO" id="GO:0008444">
    <property type="term" value="F:CDP-diacylglycerol-glycerol-3-phosphate 3-phosphatidyltransferase activity"/>
    <property type="evidence" value="ECO:0007669"/>
    <property type="project" value="InterPro"/>
</dbReference>
<dbReference type="UniPathway" id="UPA00085"/>
<dbReference type="RefSeq" id="WP_036426711.1">
    <property type="nucleotide sequence ID" value="NZ_CYSI01000007.1"/>
</dbReference>
<keyword evidence="8 11" id="KW-0472">Membrane</keyword>
<protein>
    <submittedName>
        <fullName evidence="12">CDP-diacylglycerol--glycerol-3-phosphate 3-phosphatidyltransferase</fullName>
    </submittedName>
</protein>
<feature type="transmembrane region" description="Helical" evidence="11">
    <location>
        <begin position="170"/>
        <end position="195"/>
    </location>
</feature>
<dbReference type="OrthoDB" id="9796672at2"/>
<keyword evidence="5 11" id="KW-0812">Transmembrane</keyword>
<evidence type="ECO:0000256" key="8">
    <source>
        <dbReference type="ARBA" id="ARBA00023136"/>
    </source>
</evidence>
<dbReference type="InterPro" id="IPR004570">
    <property type="entry name" value="Phosphatidylglycerol_P_synth"/>
</dbReference>
<keyword evidence="12" id="KW-0808">Transferase</keyword>
<feature type="transmembrane region" description="Helical" evidence="11">
    <location>
        <begin position="142"/>
        <end position="164"/>
    </location>
</feature>
<dbReference type="GeneID" id="76726372"/>
<sequence length="212" mass="23072">MDPQREAGGGSHTDVEAESGDRVLTIPNALSALRLLLVPVFLYLLLSAHANGWAVAILMFSGFSDWADGKIARLVPNQSSRLGELLDPLVDRIYMLVVPVALAIAHVVPWWFVLTLIGRDVVLAATLPLLRGRGLTALPVTYIGKAATFALMSGFPLVLLGQWPDAWSRVVLACGWAFLVWGMAMYLWSAVLYLIQVAMVRRELPPVARSAA</sequence>
<accession>A0A1A3H4Q6</accession>
<evidence type="ECO:0000313" key="13">
    <source>
        <dbReference type="Proteomes" id="UP000093898"/>
    </source>
</evidence>
<keyword evidence="7" id="KW-0443">Lipid metabolism</keyword>
<dbReference type="Proteomes" id="UP000093898">
    <property type="component" value="Unassembled WGS sequence"/>
</dbReference>
<evidence type="ECO:0000256" key="6">
    <source>
        <dbReference type="ARBA" id="ARBA00022989"/>
    </source>
</evidence>
<dbReference type="Pfam" id="PF01066">
    <property type="entry name" value="CDP-OH_P_transf"/>
    <property type="match status" value="1"/>
</dbReference>
<comment type="subcellular location">
    <subcellularLocation>
        <location evidence="1">Membrane</location>
        <topology evidence="1">Multi-pass membrane protein</topology>
    </subcellularLocation>
</comment>
<evidence type="ECO:0000256" key="9">
    <source>
        <dbReference type="ARBA" id="ARBA00023209"/>
    </source>
</evidence>
<comment type="similarity">
    <text evidence="3">Belongs to the CDP-alcohol phosphatidyltransferase class-I family.</text>
</comment>
<evidence type="ECO:0000313" key="12">
    <source>
        <dbReference type="EMBL" id="OBJ42606.1"/>
    </source>
</evidence>
<evidence type="ECO:0000256" key="3">
    <source>
        <dbReference type="ARBA" id="ARBA00010441"/>
    </source>
</evidence>
<dbReference type="AlphaFoldDB" id="A0A1A3H4Q6"/>
<dbReference type="Gene3D" id="1.20.120.1760">
    <property type="match status" value="1"/>
</dbReference>
<dbReference type="PIRSF" id="PIRSF000847">
    <property type="entry name" value="Phos_ph_gly_syn"/>
    <property type="match status" value="1"/>
</dbReference>
<dbReference type="GO" id="GO:0046474">
    <property type="term" value="P:glycerophospholipid biosynthetic process"/>
    <property type="evidence" value="ECO:0007669"/>
    <property type="project" value="TreeGrafter"/>
</dbReference>
<evidence type="ECO:0000256" key="4">
    <source>
        <dbReference type="ARBA" id="ARBA00022516"/>
    </source>
</evidence>
<dbReference type="GO" id="GO:0016020">
    <property type="term" value="C:membrane"/>
    <property type="evidence" value="ECO:0007669"/>
    <property type="project" value="UniProtKB-SubCell"/>
</dbReference>
<comment type="caution">
    <text evidence="12">The sequence shown here is derived from an EMBL/GenBank/DDBJ whole genome shotgun (WGS) entry which is preliminary data.</text>
</comment>
<dbReference type="InterPro" id="IPR043130">
    <property type="entry name" value="CDP-OH_PTrfase_TM_dom"/>
</dbReference>
<keyword evidence="9" id="KW-0594">Phospholipid biosynthesis</keyword>
<evidence type="ECO:0000256" key="11">
    <source>
        <dbReference type="SAM" id="Phobius"/>
    </source>
</evidence>
<keyword evidence="4" id="KW-0444">Lipid biosynthesis</keyword>
<evidence type="ECO:0000256" key="1">
    <source>
        <dbReference type="ARBA" id="ARBA00004141"/>
    </source>
</evidence>
<keyword evidence="10" id="KW-1208">Phospholipid metabolism</keyword>
<dbReference type="InterPro" id="IPR050324">
    <property type="entry name" value="CDP-alcohol_PTase-I"/>
</dbReference>
<dbReference type="PANTHER" id="PTHR14269">
    <property type="entry name" value="CDP-DIACYLGLYCEROL--GLYCEROL-3-PHOSPHATE 3-PHOSPHATIDYLTRANSFERASE-RELATED"/>
    <property type="match status" value="1"/>
</dbReference>
<keyword evidence="6 11" id="KW-1133">Transmembrane helix</keyword>
<evidence type="ECO:0000256" key="10">
    <source>
        <dbReference type="ARBA" id="ARBA00023264"/>
    </source>
</evidence>
<reference evidence="12 13" key="1">
    <citation type="submission" date="2016-06" db="EMBL/GenBank/DDBJ databases">
        <authorList>
            <person name="Kjaerup R.B."/>
            <person name="Dalgaard T.S."/>
            <person name="Juul-Madsen H.R."/>
        </authorList>
    </citation>
    <scope>NUCLEOTIDE SEQUENCE [LARGE SCALE GENOMIC DNA]</scope>
    <source>
        <strain evidence="12 13">1127319.6</strain>
    </source>
</reference>
<evidence type="ECO:0000256" key="2">
    <source>
        <dbReference type="ARBA" id="ARBA00005074"/>
    </source>
</evidence>
<comment type="pathway">
    <text evidence="2">Lipid metabolism; phospholipid metabolism.</text>
</comment>